<dbReference type="Gene3D" id="1.10.540.10">
    <property type="entry name" value="Acyl-CoA dehydrogenase/oxidase, N-terminal domain"/>
    <property type="match status" value="1"/>
</dbReference>
<dbReference type="Proteomes" id="UP000730482">
    <property type="component" value="Unassembled WGS sequence"/>
</dbReference>
<comment type="similarity">
    <text evidence="2">Belongs to the acyl-CoA dehydrogenase family.</text>
</comment>
<dbReference type="RefSeq" id="WP_212009392.1">
    <property type="nucleotide sequence ID" value="NZ_JAAFYZ010000035.1"/>
</dbReference>
<dbReference type="SUPFAM" id="SSF56645">
    <property type="entry name" value="Acyl-CoA dehydrogenase NM domain-like"/>
    <property type="match status" value="1"/>
</dbReference>
<protein>
    <submittedName>
        <fullName evidence="8">Acyl-CoA/acyl-ACP dehydrogenase</fullName>
    </submittedName>
</protein>
<reference evidence="8 9" key="1">
    <citation type="submission" date="2020-02" db="EMBL/GenBank/DDBJ databases">
        <title>Acidophilic actinobacteria isolated from forest soil.</title>
        <authorList>
            <person name="Golinska P."/>
        </authorList>
    </citation>
    <scope>NUCLEOTIDE SEQUENCE [LARGE SCALE GENOMIC DNA]</scope>
    <source>
        <strain evidence="8 9">NL8</strain>
    </source>
</reference>
<evidence type="ECO:0000256" key="5">
    <source>
        <dbReference type="ARBA" id="ARBA00023002"/>
    </source>
</evidence>
<keyword evidence="9" id="KW-1185">Reference proteome</keyword>
<evidence type="ECO:0000313" key="9">
    <source>
        <dbReference type="Proteomes" id="UP000730482"/>
    </source>
</evidence>
<evidence type="ECO:0000313" key="8">
    <source>
        <dbReference type="EMBL" id="MBS2547813.1"/>
    </source>
</evidence>
<keyword evidence="3" id="KW-0285">Flavoprotein</keyword>
<gene>
    <name evidence="8" type="ORF">KGQ19_13145</name>
</gene>
<evidence type="ECO:0000256" key="2">
    <source>
        <dbReference type="ARBA" id="ARBA00009347"/>
    </source>
</evidence>
<name>A0ABS5KP27_9ACTN</name>
<evidence type="ECO:0000256" key="1">
    <source>
        <dbReference type="ARBA" id="ARBA00001974"/>
    </source>
</evidence>
<dbReference type="PANTHER" id="PTHR43884:SF20">
    <property type="entry name" value="ACYL-COA DEHYDROGENASE FADE28"/>
    <property type="match status" value="1"/>
</dbReference>
<dbReference type="Gene3D" id="1.20.140.10">
    <property type="entry name" value="Butyryl-CoA Dehydrogenase, subunit A, domain 3"/>
    <property type="match status" value="1"/>
</dbReference>
<dbReference type="PANTHER" id="PTHR43884">
    <property type="entry name" value="ACYL-COA DEHYDROGENASE"/>
    <property type="match status" value="1"/>
</dbReference>
<proteinExistence type="inferred from homology"/>
<dbReference type="InterPro" id="IPR013786">
    <property type="entry name" value="AcylCoA_DH/ox_N"/>
</dbReference>
<dbReference type="SUPFAM" id="SSF47203">
    <property type="entry name" value="Acyl-CoA dehydrogenase C-terminal domain-like"/>
    <property type="match status" value="1"/>
</dbReference>
<comment type="cofactor">
    <cofactor evidence="1">
        <name>FAD</name>
        <dbReference type="ChEBI" id="CHEBI:57692"/>
    </cofactor>
</comment>
<dbReference type="InterPro" id="IPR009100">
    <property type="entry name" value="AcylCoA_DH/oxidase_NM_dom_sf"/>
</dbReference>
<dbReference type="Pfam" id="PF00441">
    <property type="entry name" value="Acyl-CoA_dh_1"/>
    <property type="match status" value="1"/>
</dbReference>
<sequence>MSEALLYSEPEEELSAAVADLLADRAAWASVLARTESAEPYDTGLWKTLGGGIGVAGLLVPEELGGAGASLREAAVVAEELGKAVAPVPFLGNLTATALLLAARESGNGTAALADDLLRRIAAGEQTAAVAIPFSRSPDTTYRGKVSVTPWPPREDPHEARLTGRVTSVADALPADVLLVPADGSIYVVQAADAQRTPVTTLDMTRVLCDIEFDDAPGQMLAIGYAPLAQALLSAAAVLASEQLGLAEQCLKTTVEYVKTRHQFGRAVGSYQGLKHRLAQLWVQIAQARAVARYAVSTSGDEQVIAVAVAQAHCSAVAVQAAEECVQMHGGIGFTWEHPAHLYLKRAKSASIALGSPARHRRRLAELVDLPAS</sequence>
<evidence type="ECO:0000259" key="6">
    <source>
        <dbReference type="Pfam" id="PF00441"/>
    </source>
</evidence>
<dbReference type="Pfam" id="PF02771">
    <property type="entry name" value="Acyl-CoA_dh_N"/>
    <property type="match status" value="1"/>
</dbReference>
<feature type="domain" description="Acyl-CoA dehydrogenase/oxidase N-terminal" evidence="7">
    <location>
        <begin position="9"/>
        <end position="125"/>
    </location>
</feature>
<dbReference type="EMBL" id="JAAFYZ010000035">
    <property type="protein sequence ID" value="MBS2547813.1"/>
    <property type="molecule type" value="Genomic_DNA"/>
</dbReference>
<keyword evidence="5" id="KW-0560">Oxidoreductase</keyword>
<dbReference type="InterPro" id="IPR037069">
    <property type="entry name" value="AcylCoA_DH/ox_N_sf"/>
</dbReference>
<evidence type="ECO:0000259" key="7">
    <source>
        <dbReference type="Pfam" id="PF02771"/>
    </source>
</evidence>
<organism evidence="8 9">
    <name type="scientific">Catenulispora pinistramenti</name>
    <dbReference type="NCBI Taxonomy" id="2705254"/>
    <lineage>
        <taxon>Bacteria</taxon>
        <taxon>Bacillati</taxon>
        <taxon>Actinomycetota</taxon>
        <taxon>Actinomycetes</taxon>
        <taxon>Catenulisporales</taxon>
        <taxon>Catenulisporaceae</taxon>
        <taxon>Catenulispora</taxon>
    </lineage>
</organism>
<dbReference type="InterPro" id="IPR036250">
    <property type="entry name" value="AcylCo_DH-like_C"/>
</dbReference>
<evidence type="ECO:0000256" key="4">
    <source>
        <dbReference type="ARBA" id="ARBA00022827"/>
    </source>
</evidence>
<dbReference type="InterPro" id="IPR009075">
    <property type="entry name" value="AcylCo_DH/oxidase_C"/>
</dbReference>
<feature type="domain" description="Acyl-CoA dehydrogenase/oxidase C-terminal" evidence="6">
    <location>
        <begin position="231"/>
        <end position="366"/>
    </location>
</feature>
<keyword evidence="4" id="KW-0274">FAD</keyword>
<evidence type="ECO:0000256" key="3">
    <source>
        <dbReference type="ARBA" id="ARBA00022630"/>
    </source>
</evidence>
<accession>A0ABS5KP27</accession>
<comment type="caution">
    <text evidence="8">The sequence shown here is derived from an EMBL/GenBank/DDBJ whole genome shotgun (WGS) entry which is preliminary data.</text>
</comment>